<dbReference type="SUPFAM" id="SSF46626">
    <property type="entry name" value="Cytochrome c"/>
    <property type="match status" value="1"/>
</dbReference>
<protein>
    <submittedName>
        <fullName evidence="5">Cytochrome oxidase biogenesis protein Sco1/SenC/PrrC, putative copper metallochaperone / cytochrome c</fullName>
    </submittedName>
</protein>
<keyword evidence="1" id="KW-0349">Heme</keyword>
<evidence type="ECO:0000313" key="5">
    <source>
        <dbReference type="EMBL" id="VAW72993.1"/>
    </source>
</evidence>
<proteinExistence type="predicted"/>
<organism evidence="5">
    <name type="scientific">hydrothermal vent metagenome</name>
    <dbReference type="NCBI Taxonomy" id="652676"/>
    <lineage>
        <taxon>unclassified sequences</taxon>
        <taxon>metagenomes</taxon>
        <taxon>ecological metagenomes</taxon>
    </lineage>
</organism>
<dbReference type="InterPro" id="IPR036909">
    <property type="entry name" value="Cyt_c-like_dom_sf"/>
</dbReference>
<accession>A0A3B0Y9E3</accession>
<dbReference type="GO" id="GO:0020037">
    <property type="term" value="F:heme binding"/>
    <property type="evidence" value="ECO:0007669"/>
    <property type="project" value="InterPro"/>
</dbReference>
<dbReference type="EMBL" id="UOFJ01000694">
    <property type="protein sequence ID" value="VAW72993.1"/>
    <property type="molecule type" value="Genomic_DNA"/>
</dbReference>
<reference evidence="5" key="1">
    <citation type="submission" date="2018-06" db="EMBL/GenBank/DDBJ databases">
        <authorList>
            <person name="Zhirakovskaya E."/>
        </authorList>
    </citation>
    <scope>NUCLEOTIDE SEQUENCE</scope>
</reference>
<keyword evidence="3" id="KW-0408">Iron</keyword>
<dbReference type="InterPro" id="IPR009056">
    <property type="entry name" value="Cyt_c-like_dom"/>
</dbReference>
<dbReference type="PROSITE" id="PS51007">
    <property type="entry name" value="CYTC"/>
    <property type="match status" value="1"/>
</dbReference>
<evidence type="ECO:0000256" key="3">
    <source>
        <dbReference type="ARBA" id="ARBA00023004"/>
    </source>
</evidence>
<dbReference type="Pfam" id="PF00034">
    <property type="entry name" value="Cytochrom_C"/>
    <property type="match status" value="1"/>
</dbReference>
<dbReference type="Gene3D" id="1.10.760.10">
    <property type="entry name" value="Cytochrome c-like domain"/>
    <property type="match status" value="1"/>
</dbReference>
<dbReference type="GO" id="GO:0046872">
    <property type="term" value="F:metal ion binding"/>
    <property type="evidence" value="ECO:0007669"/>
    <property type="project" value="UniProtKB-KW"/>
</dbReference>
<evidence type="ECO:0000256" key="2">
    <source>
        <dbReference type="ARBA" id="ARBA00022723"/>
    </source>
</evidence>
<dbReference type="GO" id="GO:0009055">
    <property type="term" value="F:electron transfer activity"/>
    <property type="evidence" value="ECO:0007669"/>
    <property type="project" value="InterPro"/>
</dbReference>
<evidence type="ECO:0000256" key="1">
    <source>
        <dbReference type="ARBA" id="ARBA00022617"/>
    </source>
</evidence>
<keyword evidence="2" id="KW-0479">Metal-binding</keyword>
<evidence type="ECO:0000259" key="4">
    <source>
        <dbReference type="PROSITE" id="PS51007"/>
    </source>
</evidence>
<dbReference type="AlphaFoldDB" id="A0A3B0Y9E3"/>
<gene>
    <name evidence="5" type="ORF">MNBD_GAMMA10-188</name>
</gene>
<feature type="non-terminal residue" evidence="5">
    <location>
        <position position="1"/>
    </location>
</feature>
<name>A0A3B0Y9E3_9ZZZZ</name>
<feature type="domain" description="Cytochrome c" evidence="4">
    <location>
        <begin position="80"/>
        <end position="172"/>
    </location>
</feature>
<sequence length="181" mass="20928">LRVKLGLYIQDLDETLPDGQIDHNISLVMGNQKTGQWMKRSPYEDAKLLATMFGDWLNNWNKRKGVVGNSDFRKSAGLAVNYSDGEFLYRTRCMTCHSLGQGDGIGPDLLGILQRRDREWLARWIMQPNVMIKEKDPIIMEMMKKYNDIAMPNLRLNKIDITHLFKFLESVEKGYEESAVN</sequence>